<dbReference type="GO" id="GO:0005524">
    <property type="term" value="F:ATP binding"/>
    <property type="evidence" value="ECO:0007669"/>
    <property type="project" value="UniProtKB-KW"/>
</dbReference>
<evidence type="ECO:0000256" key="9">
    <source>
        <dbReference type="ARBA" id="ARBA00069657"/>
    </source>
</evidence>
<evidence type="ECO:0000256" key="5">
    <source>
        <dbReference type="ARBA" id="ARBA00022840"/>
    </source>
</evidence>
<reference evidence="11" key="1">
    <citation type="thesis" date="2020" institute="ProQuest LLC" country="789 East Eisenhower Parkway, Ann Arbor, MI, USA">
        <title>Comparative Genomics and Chromosome Evolution.</title>
        <authorList>
            <person name="Mudd A.B."/>
        </authorList>
    </citation>
    <scope>NUCLEOTIDE SEQUENCE</scope>
    <source>
        <strain evidence="11">237g6f4</strain>
        <tissue evidence="11">Blood</tissue>
    </source>
</reference>
<organism evidence="11 12">
    <name type="scientific">Engystomops pustulosus</name>
    <name type="common">Tungara frog</name>
    <name type="synonym">Physalaemus pustulosus</name>
    <dbReference type="NCBI Taxonomy" id="76066"/>
    <lineage>
        <taxon>Eukaryota</taxon>
        <taxon>Metazoa</taxon>
        <taxon>Chordata</taxon>
        <taxon>Craniata</taxon>
        <taxon>Vertebrata</taxon>
        <taxon>Euteleostomi</taxon>
        <taxon>Amphibia</taxon>
        <taxon>Batrachia</taxon>
        <taxon>Anura</taxon>
        <taxon>Neobatrachia</taxon>
        <taxon>Hyloidea</taxon>
        <taxon>Leptodactylidae</taxon>
        <taxon>Leiuperinae</taxon>
        <taxon>Engystomops</taxon>
    </lineage>
</organism>
<dbReference type="EMBL" id="WNYA01000005">
    <property type="protein sequence ID" value="KAG8570697.1"/>
    <property type="molecule type" value="Genomic_DNA"/>
</dbReference>
<dbReference type="FunFam" id="3.40.50.300:FF:000673">
    <property type="entry name" value="Origin recognition complex subunit 5"/>
    <property type="match status" value="1"/>
</dbReference>
<dbReference type="Pfam" id="PF13191">
    <property type="entry name" value="AAA_16"/>
    <property type="match status" value="1"/>
</dbReference>
<comment type="caution">
    <text evidence="11">The sequence shown here is derived from an EMBL/GenBank/DDBJ whole genome shotgun (WGS) entry which is preliminary data.</text>
</comment>
<comment type="similarity">
    <text evidence="2">Belongs to the ORC5 family.</text>
</comment>
<dbReference type="PANTHER" id="PTHR12705">
    <property type="entry name" value="ORIGIN RECOGNITION COMPLEX SUBUNIT 5"/>
    <property type="match status" value="1"/>
</dbReference>
<keyword evidence="12" id="KW-1185">Reference proteome</keyword>
<dbReference type="GO" id="GO:0003688">
    <property type="term" value="F:DNA replication origin binding"/>
    <property type="evidence" value="ECO:0007669"/>
    <property type="project" value="TreeGrafter"/>
</dbReference>
<evidence type="ECO:0000256" key="4">
    <source>
        <dbReference type="ARBA" id="ARBA00022741"/>
    </source>
</evidence>
<dbReference type="InterPro" id="IPR041664">
    <property type="entry name" value="AAA_16"/>
</dbReference>
<comment type="subunit">
    <text evidence="7">Component of ORC, a complex composed of at least 6 subunits: ORC1, ORC2, ORC3, ORC4, ORC5 and ORC6. ORC is regulated in a cell-cycle dependent manner. It is sequentially assembled at the exit from anaphase of mitosis and disassembled as cells enter S phase.</text>
</comment>
<evidence type="ECO:0000259" key="10">
    <source>
        <dbReference type="Pfam" id="PF13191"/>
    </source>
</evidence>
<dbReference type="GO" id="GO:0006270">
    <property type="term" value="P:DNA replication initiation"/>
    <property type="evidence" value="ECO:0007669"/>
    <property type="project" value="TreeGrafter"/>
</dbReference>
<sequence length="254" mass="29350">MSALELSPYPGDKLQSLEKLALCRESQLSMLLTLFGERSHLSFPSIFIYGHTGTGKTYVLQTALRTLELPHVFVNCVECYTARILFEEILNQLYNHCPGPENEFSSYERCDTFNEFVRFFKRATASRGLRNETVYIVLDKADLLREMDANLLPGFLRLQELTGDNVTVILLTEIAWETFRPNTGCFEPLTIYFADYSKVELQKILSSDHPEDYSPEFYASYINILLGVFYTVCRDVKELRHLVRFLINLLPHCN</sequence>
<evidence type="ECO:0000256" key="3">
    <source>
        <dbReference type="ARBA" id="ARBA00022705"/>
    </source>
</evidence>
<evidence type="ECO:0000256" key="6">
    <source>
        <dbReference type="ARBA" id="ARBA00023242"/>
    </source>
</evidence>
<dbReference type="InterPro" id="IPR027417">
    <property type="entry name" value="P-loop_NTPase"/>
</dbReference>
<keyword evidence="4" id="KW-0547">Nucleotide-binding</keyword>
<evidence type="ECO:0000313" key="11">
    <source>
        <dbReference type="EMBL" id="KAG8570697.1"/>
    </source>
</evidence>
<dbReference type="AlphaFoldDB" id="A0AAV7BE42"/>
<dbReference type="SUPFAM" id="SSF52540">
    <property type="entry name" value="P-loop containing nucleoside triphosphate hydrolases"/>
    <property type="match status" value="1"/>
</dbReference>
<evidence type="ECO:0000313" key="12">
    <source>
        <dbReference type="Proteomes" id="UP000824782"/>
    </source>
</evidence>
<comment type="function">
    <text evidence="8">Component of the origin recognition complex (ORC) that binds origins of replication. DNA-binding is ATP-dependent. The specific DNA sequences that define origins of replication have not been identified yet. ORC is required to assemble the pre-replication complex necessary to initiate DNA replication.</text>
</comment>
<dbReference type="GO" id="GO:0005664">
    <property type="term" value="C:nuclear origin of replication recognition complex"/>
    <property type="evidence" value="ECO:0007669"/>
    <property type="project" value="TreeGrafter"/>
</dbReference>
<proteinExistence type="inferred from homology"/>
<accession>A0AAV7BE42</accession>
<evidence type="ECO:0000256" key="1">
    <source>
        <dbReference type="ARBA" id="ARBA00004123"/>
    </source>
</evidence>
<feature type="domain" description="Orc1-like AAA ATPase" evidence="10">
    <location>
        <begin position="22"/>
        <end position="169"/>
    </location>
</feature>
<comment type="subcellular location">
    <subcellularLocation>
        <location evidence="1">Nucleus</location>
    </subcellularLocation>
</comment>
<keyword evidence="5" id="KW-0067">ATP-binding</keyword>
<protein>
    <recommendedName>
        <fullName evidence="9">Origin recognition complex subunit 5</fullName>
    </recommendedName>
</protein>
<name>A0AAV7BE42_ENGPU</name>
<keyword evidence="3" id="KW-0235">DNA replication</keyword>
<dbReference type="Gene3D" id="3.40.50.300">
    <property type="entry name" value="P-loop containing nucleotide triphosphate hydrolases"/>
    <property type="match status" value="1"/>
</dbReference>
<gene>
    <name evidence="11" type="ORF">GDO81_011375</name>
</gene>
<evidence type="ECO:0000256" key="2">
    <source>
        <dbReference type="ARBA" id="ARBA00006269"/>
    </source>
</evidence>
<dbReference type="Proteomes" id="UP000824782">
    <property type="component" value="Unassembled WGS sequence"/>
</dbReference>
<evidence type="ECO:0000256" key="7">
    <source>
        <dbReference type="ARBA" id="ARBA00026084"/>
    </source>
</evidence>
<dbReference type="PANTHER" id="PTHR12705:SF0">
    <property type="entry name" value="ORIGIN RECOGNITION COMPLEX SUBUNIT 5"/>
    <property type="match status" value="1"/>
</dbReference>
<evidence type="ECO:0000256" key="8">
    <source>
        <dbReference type="ARBA" id="ARBA00057448"/>
    </source>
</evidence>
<keyword evidence="6" id="KW-0539">Nucleus</keyword>
<dbReference type="InterPro" id="IPR020796">
    <property type="entry name" value="ORC5"/>
</dbReference>